<dbReference type="EMBL" id="CAHIKZ030000055">
    <property type="protein sequence ID" value="CAE1146752.1"/>
    <property type="molecule type" value="Genomic_DNA"/>
</dbReference>
<accession>A0A812AMQ9</accession>
<comment type="caution">
    <text evidence="2">The sequence shown here is derived from an EMBL/GenBank/DDBJ whole genome shotgun (WGS) entry which is preliminary data.</text>
</comment>
<reference evidence="2" key="1">
    <citation type="submission" date="2021-01" db="EMBL/GenBank/DDBJ databases">
        <authorList>
            <person name="Li R."/>
            <person name="Bekaert M."/>
        </authorList>
    </citation>
    <scope>NUCLEOTIDE SEQUENCE</scope>
    <source>
        <strain evidence="2">Farmed</strain>
    </source>
</reference>
<protein>
    <submittedName>
        <fullName evidence="2">Uncharacterized protein</fullName>
    </submittedName>
</protein>
<evidence type="ECO:0000256" key="1">
    <source>
        <dbReference type="SAM" id="Phobius"/>
    </source>
</evidence>
<dbReference type="Proteomes" id="UP000597762">
    <property type="component" value="Unassembled WGS sequence"/>
</dbReference>
<gene>
    <name evidence="2" type="ORF">SPHA_1931</name>
</gene>
<name>A0A812AMQ9_ACAPH</name>
<dbReference type="AlphaFoldDB" id="A0A812AMQ9"/>
<feature type="transmembrane region" description="Helical" evidence="1">
    <location>
        <begin position="6"/>
        <end position="26"/>
    </location>
</feature>
<sequence>MLSPPMYCCYFFPVFSLVVFVGLMNLDAYPSEFNNTKRFQQSLSYRFLARSLFFSSSNSFYFLSVFCPTPTLSNLSSSFFISSSTRPPAHYFNILNFFLLFLLLSPLLLVFSSPFSHLTLCFHRLRFLSLSFTFLFFFISFIQFFSSSSSSSSFSSSTIFFYHCRFDCLSSSISFESNTCSRKFVFFLSPFSFFFLFLSFFLSFNVNRFRKLLEVPQK</sequence>
<evidence type="ECO:0000313" key="2">
    <source>
        <dbReference type="EMBL" id="CAE1146752.1"/>
    </source>
</evidence>
<feature type="transmembrane region" description="Helical" evidence="1">
    <location>
        <begin position="184"/>
        <end position="204"/>
    </location>
</feature>
<feature type="transmembrane region" description="Helical" evidence="1">
    <location>
        <begin position="127"/>
        <end position="146"/>
    </location>
</feature>
<evidence type="ECO:0000313" key="3">
    <source>
        <dbReference type="Proteomes" id="UP000597762"/>
    </source>
</evidence>
<keyword evidence="1" id="KW-0472">Membrane</keyword>
<keyword evidence="3" id="KW-1185">Reference proteome</keyword>
<keyword evidence="1" id="KW-0812">Transmembrane</keyword>
<proteinExistence type="predicted"/>
<feature type="transmembrane region" description="Helical" evidence="1">
    <location>
        <begin position="91"/>
        <end position="115"/>
    </location>
</feature>
<feature type="transmembrane region" description="Helical" evidence="1">
    <location>
        <begin position="47"/>
        <end position="71"/>
    </location>
</feature>
<organism evidence="2 3">
    <name type="scientific">Acanthosepion pharaonis</name>
    <name type="common">Pharaoh cuttlefish</name>
    <name type="synonym">Sepia pharaonis</name>
    <dbReference type="NCBI Taxonomy" id="158019"/>
    <lineage>
        <taxon>Eukaryota</taxon>
        <taxon>Metazoa</taxon>
        <taxon>Spiralia</taxon>
        <taxon>Lophotrochozoa</taxon>
        <taxon>Mollusca</taxon>
        <taxon>Cephalopoda</taxon>
        <taxon>Coleoidea</taxon>
        <taxon>Decapodiformes</taxon>
        <taxon>Sepiida</taxon>
        <taxon>Sepiina</taxon>
        <taxon>Sepiidae</taxon>
        <taxon>Acanthosepion</taxon>
    </lineage>
</organism>
<keyword evidence="1" id="KW-1133">Transmembrane helix</keyword>